<proteinExistence type="predicted"/>
<reference evidence="2" key="1">
    <citation type="journal article" date="2022" name="Pest Manag. Sci.">
        <title>Glutamicibacter halophytocola-mediated host fitness of potato tuber moth on Solanaceae crops.</title>
        <authorList>
            <person name="Wang W."/>
            <person name="Xiao G."/>
            <person name="Du G."/>
            <person name="Chang L."/>
            <person name="Yang Y."/>
            <person name="Ye J."/>
            <person name="Chen B."/>
        </authorList>
    </citation>
    <scope>NUCLEOTIDE SEQUENCE</scope>
    <source>
        <strain evidence="2">S2</strain>
    </source>
</reference>
<dbReference type="Pfam" id="PF02498">
    <property type="entry name" value="Bro-N"/>
    <property type="match status" value="1"/>
</dbReference>
<protein>
    <recommendedName>
        <fullName evidence="1">Bro-N domain-containing protein</fullName>
    </recommendedName>
</protein>
<feature type="domain" description="Bro-N" evidence="1">
    <location>
        <begin position="21"/>
        <end position="112"/>
    </location>
</feature>
<dbReference type="InterPro" id="IPR003497">
    <property type="entry name" value="BRO_N_domain"/>
</dbReference>
<accession>A0AA94XWX3</accession>
<evidence type="ECO:0000259" key="1">
    <source>
        <dbReference type="Pfam" id="PF02498"/>
    </source>
</evidence>
<dbReference type="Proteomes" id="UP001060018">
    <property type="component" value="Chromosome"/>
</dbReference>
<dbReference type="EMBL" id="CP102487">
    <property type="protein sequence ID" value="UUX60144.1"/>
    <property type="molecule type" value="Genomic_DNA"/>
</dbReference>
<evidence type="ECO:0000313" key="2">
    <source>
        <dbReference type="EMBL" id="UUX60144.1"/>
    </source>
</evidence>
<dbReference type="AlphaFoldDB" id="A0AA94XWX3"/>
<dbReference type="RefSeq" id="WP_257746129.1">
    <property type="nucleotide sequence ID" value="NZ_CP102487.1"/>
</dbReference>
<sequence>MTDLFTYAAQQDEMRSPFDQIKRTNDQGNGYWSARDLMPLMGYSTWQNFSTPLNRAMSSAANQMVDVESNFMASHKVAAAGKMPQSDWHLSRFAAYLVAMNGDPNKPEVAAAQSYFAIQTHVAETHAKTPAVADLSSLEGIAAILNAGAAALERARAAEQRAEVSEARVELIEGGTGFSVREFHKHYFSDVPERQLTELLYSKNLLIDQRGQRVDRNGKRVPGKQHRHPSWRGKPYFFLDPFIDDDGVRHYHTKVRPGRPETDLVELLRGYGLASNSNKSTTMKELS</sequence>
<organism evidence="2 3">
    <name type="scientific">Glutamicibacter halophytocola</name>
    <dbReference type="NCBI Taxonomy" id="1933880"/>
    <lineage>
        <taxon>Bacteria</taxon>
        <taxon>Bacillati</taxon>
        <taxon>Actinomycetota</taxon>
        <taxon>Actinomycetes</taxon>
        <taxon>Micrococcales</taxon>
        <taxon>Micrococcaceae</taxon>
        <taxon>Glutamicibacter</taxon>
    </lineage>
</organism>
<evidence type="ECO:0000313" key="3">
    <source>
        <dbReference type="Proteomes" id="UP001060018"/>
    </source>
</evidence>
<gene>
    <name evidence="2" type="ORF">NUH22_05910</name>
</gene>
<name>A0AA94XWX3_9MICC</name>